<sequence>MYRRCCRGALRRPLNAGHVVCGLARCTTQGGPPASPDAANTVRRSRRAVLRVVPADEDVAEMLAAATACAEGERAEAAMAAARFCNAGDVGGGARADDFAAGEEAEEDDDIDIDIDIDEVAQRPPTRRGTAEARTREPAAEAEEVLQESPATAFAPPVDALLQAEGGAADPAAAHPIVQRQAVARSLDPAVLVEMLVLYLRATENPRLVSADEEHVLFPVVMERLSELHLRQMLDIVECHWARSTLVRYGTAFKDMVRDRIAQLASAAGKEAARRPRRASRAENGPHAEDDVDNTGGLDDDDDDAGEVYAHEVKNPALDPILLQARDEMNPEGVLRCIIVMGMSAGRRKRDLQFFQALGIFLVHHVNHYKDPLELVRVLTAFARAKIVPPKGFLALLGRRFAVLNKRKPLGALPSYRAFVNLYKMGHDQMNSFRFLANCIYDTIDANVKSEKKRQRLVELRRTRDAADAAAQAETTEGGGEDGSATVGDLDPQLLQVIKARERFKRLTELKPSMFTKLLLVLARFGAPHQQYLRPTTVPLILPTLHCFPPPSFSRLLRSLHLFRTTDLELIEPIIDHLADTLGATAVLPEDVLEVVRIVSPAEVPVPRNLSKLLLLCEAVYAGAEVAPPRLILPSDMCSVAAALLKIQMKEEVPLDALDPLTRLMEVFAGRFSALMKLHVVSLTHVDIFADLCKQQRHPDVSGRIAKLVEERRRVSAAEGDDEYYSRLDIDVRETFHKIMLVNDFKTYGQYRPTPGVLQVDFRQALTEVGAFDVLEATHLFAQAFPNTLQPTVVRHLSRSILAKLGGGGEEVITADNTMVLRPPRELLLTKEDLAKFVALVQATPLSRVRESPVVWRFIAEKARRLRMSEVLRTAELQSAAAATA</sequence>
<dbReference type="CDD" id="cd23741">
    <property type="entry name" value="RESC11A"/>
    <property type="match status" value="1"/>
</dbReference>
<dbReference type="Pfam" id="PF26230">
    <property type="entry name" value="RESC11"/>
    <property type="match status" value="1"/>
</dbReference>
<dbReference type="Proteomes" id="UP000284403">
    <property type="component" value="Unassembled WGS sequence"/>
</dbReference>
<protein>
    <submittedName>
        <fullName evidence="2">Putative mitochondrial RNA binding complex 1 subunit</fullName>
    </submittedName>
</protein>
<comment type="caution">
    <text evidence="2">The sequence shown here is derived from an EMBL/GenBank/DDBJ whole genome shotgun (WGS) entry which is preliminary data.</text>
</comment>
<dbReference type="OrthoDB" id="244204at2759"/>
<proteinExistence type="predicted"/>
<dbReference type="EMBL" id="MKKU01000229">
    <property type="protein sequence ID" value="RNF18536.1"/>
    <property type="molecule type" value="Genomic_DNA"/>
</dbReference>
<evidence type="ECO:0000313" key="3">
    <source>
        <dbReference type="Proteomes" id="UP000284403"/>
    </source>
</evidence>
<feature type="compositionally biased region" description="Basic and acidic residues" evidence="1">
    <location>
        <begin position="280"/>
        <end position="289"/>
    </location>
</feature>
<keyword evidence="3" id="KW-1185">Reference proteome</keyword>
<dbReference type="RefSeq" id="XP_029228517.1">
    <property type="nucleotide sequence ID" value="XM_029371343.1"/>
</dbReference>
<dbReference type="AlphaFoldDB" id="A0A3R7P735"/>
<gene>
    <name evidence="2" type="ORF">Tco025E_04433</name>
</gene>
<feature type="region of interest" description="Disordered" evidence="1">
    <location>
        <begin position="468"/>
        <end position="488"/>
    </location>
</feature>
<dbReference type="InterPro" id="IPR058760">
    <property type="entry name" value="RESC11-like"/>
</dbReference>
<dbReference type="GeneID" id="40318044"/>
<evidence type="ECO:0000313" key="2">
    <source>
        <dbReference type="EMBL" id="RNF18536.1"/>
    </source>
</evidence>
<reference evidence="2 3" key="1">
    <citation type="journal article" date="2018" name="BMC Genomics">
        <title>Genomic comparison of Trypanosoma conorhini and Trypanosoma rangeli to Trypanosoma cruzi strains of high and low virulence.</title>
        <authorList>
            <person name="Bradwell K.R."/>
            <person name="Koparde V.N."/>
            <person name="Matveyev A.V."/>
            <person name="Serrano M.G."/>
            <person name="Alves J.M."/>
            <person name="Parikh H."/>
            <person name="Huang B."/>
            <person name="Lee V."/>
            <person name="Espinosa-Alvarez O."/>
            <person name="Ortiz P.A."/>
            <person name="Costa-Martins A.G."/>
            <person name="Teixeira M.M."/>
            <person name="Buck G.A."/>
        </authorList>
    </citation>
    <scope>NUCLEOTIDE SEQUENCE [LARGE SCALE GENOMIC DNA]</scope>
    <source>
        <strain evidence="2 3">025E</strain>
    </source>
</reference>
<feature type="compositionally biased region" description="Acidic residues" evidence="1">
    <location>
        <begin position="290"/>
        <end position="305"/>
    </location>
</feature>
<evidence type="ECO:0000256" key="1">
    <source>
        <dbReference type="SAM" id="MobiDB-lite"/>
    </source>
</evidence>
<organism evidence="2 3">
    <name type="scientific">Trypanosoma conorhini</name>
    <dbReference type="NCBI Taxonomy" id="83891"/>
    <lineage>
        <taxon>Eukaryota</taxon>
        <taxon>Discoba</taxon>
        <taxon>Euglenozoa</taxon>
        <taxon>Kinetoplastea</taxon>
        <taxon>Metakinetoplastina</taxon>
        <taxon>Trypanosomatida</taxon>
        <taxon>Trypanosomatidae</taxon>
        <taxon>Trypanosoma</taxon>
    </lineage>
</organism>
<accession>A0A3R7P735</accession>
<feature type="region of interest" description="Disordered" evidence="1">
    <location>
        <begin position="268"/>
        <end position="305"/>
    </location>
</feature>
<name>A0A3R7P735_9TRYP</name>